<accession>A0A154WEN3</accession>
<dbReference type="Gene3D" id="2.60.120.10">
    <property type="entry name" value="Jelly Rolls"/>
    <property type="match status" value="1"/>
</dbReference>
<name>A0A154WEN3_9PROT</name>
<dbReference type="InterPro" id="IPR014710">
    <property type="entry name" value="RmlC-like_jellyroll"/>
</dbReference>
<evidence type="ECO:0000259" key="1">
    <source>
        <dbReference type="Pfam" id="PF07883"/>
    </source>
</evidence>
<dbReference type="InterPro" id="IPR013096">
    <property type="entry name" value="Cupin_2"/>
</dbReference>
<dbReference type="EMBL" id="LPXN01000071">
    <property type="protein sequence ID" value="KZD11925.1"/>
    <property type="molecule type" value="Genomic_DNA"/>
</dbReference>
<evidence type="ECO:0000313" key="3">
    <source>
        <dbReference type="Proteomes" id="UP000076400"/>
    </source>
</evidence>
<organism evidence="2 3">
    <name type="scientific">Oceanibaculum pacificum</name>
    <dbReference type="NCBI Taxonomy" id="580166"/>
    <lineage>
        <taxon>Bacteria</taxon>
        <taxon>Pseudomonadati</taxon>
        <taxon>Pseudomonadota</taxon>
        <taxon>Alphaproteobacteria</taxon>
        <taxon>Rhodospirillales</taxon>
        <taxon>Oceanibaculaceae</taxon>
        <taxon>Oceanibaculum</taxon>
    </lineage>
</organism>
<dbReference type="InterPro" id="IPR011051">
    <property type="entry name" value="RmlC_Cupin_sf"/>
</dbReference>
<reference evidence="2 3" key="1">
    <citation type="submission" date="2015-12" db="EMBL/GenBank/DDBJ databases">
        <title>Genome sequence of Oceanibaculum pacificum MCCC 1A02656.</title>
        <authorList>
            <person name="Lu L."/>
            <person name="Lai Q."/>
            <person name="Shao Z."/>
            <person name="Qian P."/>
        </authorList>
    </citation>
    <scope>NUCLEOTIDE SEQUENCE [LARGE SCALE GENOMIC DNA]</scope>
    <source>
        <strain evidence="2 3">MCCC 1A02656</strain>
    </source>
</reference>
<dbReference type="Pfam" id="PF07883">
    <property type="entry name" value="Cupin_2"/>
    <property type="match status" value="1"/>
</dbReference>
<gene>
    <name evidence="2" type="ORF">AUP43_17915</name>
</gene>
<keyword evidence="3" id="KW-1185">Reference proteome</keyword>
<dbReference type="Proteomes" id="UP000076400">
    <property type="component" value="Unassembled WGS sequence"/>
</dbReference>
<dbReference type="OrthoDB" id="512358at2"/>
<protein>
    <recommendedName>
        <fullName evidence="1">Cupin type-2 domain-containing protein</fullName>
    </recommendedName>
</protein>
<dbReference type="RefSeq" id="WP_067553518.1">
    <property type="nucleotide sequence ID" value="NZ_LPXN01000071.1"/>
</dbReference>
<feature type="domain" description="Cupin type-2" evidence="1">
    <location>
        <begin position="52"/>
        <end position="114"/>
    </location>
</feature>
<dbReference type="SUPFAM" id="SSF51182">
    <property type="entry name" value="RmlC-like cupins"/>
    <property type="match status" value="1"/>
</dbReference>
<comment type="caution">
    <text evidence="2">The sequence shown here is derived from an EMBL/GenBank/DDBJ whole genome shotgun (WGS) entry which is preliminary data.</text>
</comment>
<dbReference type="AlphaFoldDB" id="A0A154WEN3"/>
<sequence length="126" mass="13705">MAEKPTEATGLFDTYFQLRADGAAIPMAVTPSFWAELGTEALPFAGWLVSSFDMQPGTTHWECHPKGDELVVVLSGGIEVEFEGRTLSVAAGQTGFIPRGLWHRIVTREPSRTLFLTAGEGTEHRG</sequence>
<dbReference type="STRING" id="580166.AUP43_17915"/>
<evidence type="ECO:0000313" key="2">
    <source>
        <dbReference type="EMBL" id="KZD11925.1"/>
    </source>
</evidence>
<proteinExistence type="predicted"/>